<sequence length="201" mass="22021">MGDGRRRDAATNIIAARSSSYSGHSFPWPGRPPPTDGPGCRRGLDAVGRMRSGAPPNGPLNVDHARKAPSKAPLPQTNSVNLKRLSRYRYDSELRQGVRINAGPQSGERAHENSRTVALATFSTQLCRTVRYILQTTPVAGPRGAGRFVPFADPRTAPPRRPSAEARGRNLIIKWTGFFFCVRFCKHTVLFATLNDDNVVS</sequence>
<keyword evidence="3" id="KW-1185">Reference proteome</keyword>
<proteinExistence type="predicted"/>
<name>A0A4C1WCR6_EUMVA</name>
<dbReference type="EMBL" id="BGZK01000531">
    <property type="protein sequence ID" value="GBP48843.1"/>
    <property type="molecule type" value="Genomic_DNA"/>
</dbReference>
<gene>
    <name evidence="2" type="ORF">EVAR_8452_1</name>
</gene>
<evidence type="ECO:0000313" key="3">
    <source>
        <dbReference type="Proteomes" id="UP000299102"/>
    </source>
</evidence>
<accession>A0A4C1WCR6</accession>
<protein>
    <submittedName>
        <fullName evidence="2">Uncharacterized protein</fullName>
    </submittedName>
</protein>
<evidence type="ECO:0000256" key="1">
    <source>
        <dbReference type="SAM" id="MobiDB-lite"/>
    </source>
</evidence>
<feature type="region of interest" description="Disordered" evidence="1">
    <location>
        <begin position="17"/>
        <end position="78"/>
    </location>
</feature>
<evidence type="ECO:0000313" key="2">
    <source>
        <dbReference type="EMBL" id="GBP48843.1"/>
    </source>
</evidence>
<comment type="caution">
    <text evidence="2">The sequence shown here is derived from an EMBL/GenBank/DDBJ whole genome shotgun (WGS) entry which is preliminary data.</text>
</comment>
<reference evidence="2 3" key="1">
    <citation type="journal article" date="2019" name="Commun. Biol.">
        <title>The bagworm genome reveals a unique fibroin gene that provides high tensile strength.</title>
        <authorList>
            <person name="Kono N."/>
            <person name="Nakamura H."/>
            <person name="Ohtoshi R."/>
            <person name="Tomita M."/>
            <person name="Numata K."/>
            <person name="Arakawa K."/>
        </authorList>
    </citation>
    <scope>NUCLEOTIDE SEQUENCE [LARGE SCALE GENOMIC DNA]</scope>
</reference>
<organism evidence="2 3">
    <name type="scientific">Eumeta variegata</name>
    <name type="common">Bagworm moth</name>
    <name type="synonym">Eumeta japonica</name>
    <dbReference type="NCBI Taxonomy" id="151549"/>
    <lineage>
        <taxon>Eukaryota</taxon>
        <taxon>Metazoa</taxon>
        <taxon>Ecdysozoa</taxon>
        <taxon>Arthropoda</taxon>
        <taxon>Hexapoda</taxon>
        <taxon>Insecta</taxon>
        <taxon>Pterygota</taxon>
        <taxon>Neoptera</taxon>
        <taxon>Endopterygota</taxon>
        <taxon>Lepidoptera</taxon>
        <taxon>Glossata</taxon>
        <taxon>Ditrysia</taxon>
        <taxon>Tineoidea</taxon>
        <taxon>Psychidae</taxon>
        <taxon>Oiketicinae</taxon>
        <taxon>Eumeta</taxon>
    </lineage>
</organism>
<dbReference type="Proteomes" id="UP000299102">
    <property type="component" value="Unassembled WGS sequence"/>
</dbReference>
<dbReference type="AlphaFoldDB" id="A0A4C1WCR6"/>